<dbReference type="KEGG" id="lak:106169068"/>
<protein>
    <submittedName>
        <fullName evidence="3">Uncharacterized protein LOC106169068</fullName>
    </submittedName>
</protein>
<accession>A0A1S3J052</accession>
<dbReference type="RefSeq" id="XP_013403825.1">
    <property type="nucleotide sequence ID" value="XM_013548371.1"/>
</dbReference>
<keyword evidence="2" id="KW-1185">Reference proteome</keyword>
<evidence type="ECO:0000313" key="2">
    <source>
        <dbReference type="Proteomes" id="UP000085678"/>
    </source>
</evidence>
<evidence type="ECO:0000256" key="1">
    <source>
        <dbReference type="SAM" id="MobiDB-lite"/>
    </source>
</evidence>
<feature type="region of interest" description="Disordered" evidence="1">
    <location>
        <begin position="388"/>
        <end position="428"/>
    </location>
</feature>
<name>A0A1S3J052_LINAN</name>
<reference evidence="3" key="1">
    <citation type="submission" date="2025-08" db="UniProtKB">
        <authorList>
            <consortium name="RefSeq"/>
        </authorList>
    </citation>
    <scope>IDENTIFICATION</scope>
    <source>
        <tissue evidence="3">Gonads</tissue>
    </source>
</reference>
<feature type="region of interest" description="Disordered" evidence="1">
    <location>
        <begin position="597"/>
        <end position="645"/>
    </location>
</feature>
<dbReference type="GeneID" id="106169068"/>
<organism evidence="2 3">
    <name type="scientific">Lingula anatina</name>
    <name type="common">Brachiopod</name>
    <name type="synonym">Lingula unguis</name>
    <dbReference type="NCBI Taxonomy" id="7574"/>
    <lineage>
        <taxon>Eukaryota</taxon>
        <taxon>Metazoa</taxon>
        <taxon>Spiralia</taxon>
        <taxon>Lophotrochozoa</taxon>
        <taxon>Brachiopoda</taxon>
        <taxon>Linguliformea</taxon>
        <taxon>Lingulata</taxon>
        <taxon>Lingulida</taxon>
        <taxon>Linguloidea</taxon>
        <taxon>Lingulidae</taxon>
        <taxon>Lingula</taxon>
    </lineage>
</organism>
<dbReference type="InParanoid" id="A0A1S3J052"/>
<gene>
    <name evidence="3" type="primary">LOC106169068</name>
</gene>
<proteinExistence type="predicted"/>
<sequence>MGPAPYDYTEIRTWRATDECGKQSVFVQNVTVVPAGAPNFTFVPPTITVSCDTDWTDPESTGGPALATSLCGHQVTIQTADEILNDNDCTLRVRRTWTAVDVCGQTATADQLIIVRSEPPAFTFVPAPISVPCGTDWNDFDNTGGDAESISPCGLDVTVESADRATNDDLCDTKIRRSWTVIDSCGHVARAEQIISIVVNQQLILRPFENHTAEVCPQYDGDLGPSKFDDKAVVENLSSCLLDAHLTINSTDTIVASNSSFGTRLIRRSWSVRDICGNEGFTNQYIFVKDIERPELVLEPNTTEVRCSNTSELLLLPDPVLRPLYPSPRTWYLVNRMSLRDVTQDHLYHHTCNGQTVVRTYQAYELTCDMNITLRQYVKVISAVTTTTSTSTTTTSTTTEASTTSSTTTASTTSATPTTSPTTSTGTVGNAFTLATLGAVAAEDSFDSEATEEPECTDCDSNVAASPLSPVMNLADFLALLGPDQSTAGDEGHNMAPTIAPPAGYPGQRSPDNTFRGGGLSHFFNSHSRLGNFKYDPAPASPGHGKAPGHGNSPGLIFLPEPIVVNNPVEQTNEAEATGSFSSSDPMARPLNVIGLMPPKPEQHENVKPNKQPSRPHMPFFGFSSRLRSTGHSDDEFRNPKTPAS</sequence>
<dbReference type="AlphaFoldDB" id="A0A1S3J052"/>
<dbReference type="Proteomes" id="UP000085678">
    <property type="component" value="Unplaced"/>
</dbReference>
<evidence type="ECO:0000313" key="3">
    <source>
        <dbReference type="RefSeq" id="XP_013403825.1"/>
    </source>
</evidence>
<feature type="compositionally biased region" description="Low complexity" evidence="1">
    <location>
        <begin position="388"/>
        <end position="425"/>
    </location>
</feature>